<dbReference type="PROSITE" id="PS51779">
    <property type="entry name" value="POTRA"/>
    <property type="match status" value="1"/>
</dbReference>
<dbReference type="InterPro" id="IPR013685">
    <property type="entry name" value="POTRA_FtsQ_type"/>
</dbReference>
<evidence type="ECO:0000256" key="5">
    <source>
        <dbReference type="ARBA" id="ARBA00022692"/>
    </source>
</evidence>
<dbReference type="Pfam" id="PF08478">
    <property type="entry name" value="POTRA_1"/>
    <property type="match status" value="1"/>
</dbReference>
<dbReference type="GO" id="GO:0004435">
    <property type="term" value="F:phosphatidylinositol-4,5-bisphosphate phospholipase C activity"/>
    <property type="evidence" value="ECO:0007669"/>
    <property type="project" value="InterPro"/>
</dbReference>
<sequence>MQSLNANRRRGDVRTGTPSQLTLRVLRAGRRASSLATSVARLPIPRFGALAAVVIGSTLVYGMSVGGHTVTVIDNIAQPLGFPIEAIDVTGNSETSEIDVLQALWQTGSQSLFSLDPAAARQTLEAMPWVDRASVAKIFPDRVRITLSEHRPYAVWQKGREFVVVNREGKEIVPFEPGRFANLPIVVGTGAATHAAALLDELEVLPELRARVKAYIRVGNRRWDLRLENSIAIELPEDDPVEALAEVARMDRENGLLSRDIAAVDMRLADRIVIKLTPDALVRRNAALKEREKIFKRSRKDDPV</sequence>
<gene>
    <name evidence="11" type="ORF">LCGC14_0247400</name>
</gene>
<keyword evidence="6" id="KW-1133">Transmembrane helix</keyword>
<evidence type="ECO:0000256" key="1">
    <source>
        <dbReference type="ARBA" id="ARBA00004370"/>
    </source>
</evidence>
<evidence type="ECO:0000313" key="11">
    <source>
        <dbReference type="EMBL" id="KKN88629.1"/>
    </source>
</evidence>
<keyword evidence="8" id="KW-0131">Cell cycle</keyword>
<name>A0A0F9UAF1_9ZZZZ</name>
<keyword evidence="4" id="KW-0132">Cell division</keyword>
<evidence type="ECO:0000256" key="2">
    <source>
        <dbReference type="ARBA" id="ARBA00022475"/>
    </source>
</evidence>
<accession>A0A0F9UAF1</accession>
<keyword evidence="3" id="KW-0997">Cell inner membrane</keyword>
<keyword evidence="2" id="KW-1003">Cell membrane</keyword>
<evidence type="ECO:0000259" key="10">
    <source>
        <dbReference type="PROSITE" id="PS51779"/>
    </source>
</evidence>
<proteinExistence type="inferred from homology"/>
<comment type="caution">
    <text evidence="11">The sequence shown here is derived from an EMBL/GenBank/DDBJ whole genome shotgun (WGS) entry which is preliminary data.</text>
</comment>
<dbReference type="PROSITE" id="PS50008">
    <property type="entry name" value="PIPLC_Y_DOMAIN"/>
    <property type="match status" value="1"/>
</dbReference>
<dbReference type="Gene3D" id="3.40.50.11690">
    <property type="entry name" value="Cell division protein FtsQ/DivIB"/>
    <property type="match status" value="1"/>
</dbReference>
<evidence type="ECO:0000256" key="3">
    <source>
        <dbReference type="ARBA" id="ARBA00022519"/>
    </source>
</evidence>
<feature type="domain" description="POTRA" evidence="10">
    <location>
        <begin position="82"/>
        <end position="150"/>
    </location>
</feature>
<dbReference type="InterPro" id="IPR034746">
    <property type="entry name" value="POTRA"/>
</dbReference>
<dbReference type="HAMAP" id="MF_00911">
    <property type="entry name" value="FtsQ_subfam"/>
    <property type="match status" value="1"/>
</dbReference>
<dbReference type="PANTHER" id="PTHR35851:SF1">
    <property type="entry name" value="CELL DIVISION PROTEIN FTSQ"/>
    <property type="match status" value="1"/>
</dbReference>
<organism evidence="11">
    <name type="scientific">marine sediment metagenome</name>
    <dbReference type="NCBI Taxonomy" id="412755"/>
    <lineage>
        <taxon>unclassified sequences</taxon>
        <taxon>metagenomes</taxon>
        <taxon>ecological metagenomes</taxon>
    </lineage>
</organism>
<dbReference type="PANTHER" id="PTHR35851">
    <property type="entry name" value="CELL DIVISION PROTEIN FTSQ"/>
    <property type="match status" value="1"/>
</dbReference>
<dbReference type="GO" id="GO:0090529">
    <property type="term" value="P:cell septum assembly"/>
    <property type="evidence" value="ECO:0007669"/>
    <property type="project" value="InterPro"/>
</dbReference>
<dbReference type="GO" id="GO:0016020">
    <property type="term" value="C:membrane"/>
    <property type="evidence" value="ECO:0007669"/>
    <property type="project" value="UniProtKB-SubCell"/>
</dbReference>
<dbReference type="Pfam" id="PF03799">
    <property type="entry name" value="FtsQ_DivIB_C"/>
    <property type="match status" value="1"/>
</dbReference>
<evidence type="ECO:0008006" key="12">
    <source>
        <dbReference type="Google" id="ProtNLM"/>
    </source>
</evidence>
<evidence type="ECO:0000256" key="6">
    <source>
        <dbReference type="ARBA" id="ARBA00022989"/>
    </source>
</evidence>
<dbReference type="InterPro" id="IPR045335">
    <property type="entry name" value="FtsQ_C_sf"/>
</dbReference>
<evidence type="ECO:0000256" key="8">
    <source>
        <dbReference type="ARBA" id="ARBA00023306"/>
    </source>
</evidence>
<dbReference type="AlphaFoldDB" id="A0A0F9UAF1"/>
<keyword evidence="5" id="KW-0812">Transmembrane</keyword>
<feature type="domain" description="PI-PLC Y-box" evidence="9">
    <location>
        <begin position="131"/>
        <end position="168"/>
    </location>
</feature>
<reference evidence="11" key="1">
    <citation type="journal article" date="2015" name="Nature">
        <title>Complex archaea that bridge the gap between prokaryotes and eukaryotes.</title>
        <authorList>
            <person name="Spang A."/>
            <person name="Saw J.H."/>
            <person name="Jorgensen S.L."/>
            <person name="Zaremba-Niedzwiedzka K."/>
            <person name="Martijn J."/>
            <person name="Lind A.E."/>
            <person name="van Eijk R."/>
            <person name="Schleper C."/>
            <person name="Guy L."/>
            <person name="Ettema T.J."/>
        </authorList>
    </citation>
    <scope>NUCLEOTIDE SEQUENCE</scope>
</reference>
<dbReference type="EMBL" id="LAZR01000127">
    <property type="protein sequence ID" value="KKN88629.1"/>
    <property type="molecule type" value="Genomic_DNA"/>
</dbReference>
<protein>
    <recommendedName>
        <fullName evidence="12">POTRA domain-containing protein</fullName>
    </recommendedName>
</protein>
<dbReference type="InterPro" id="IPR005548">
    <property type="entry name" value="Cell_div_FtsQ/DivIB_C"/>
</dbReference>
<dbReference type="Gene3D" id="3.10.20.310">
    <property type="entry name" value="membrane protein fhac"/>
    <property type="match status" value="1"/>
</dbReference>
<evidence type="ECO:0000259" key="9">
    <source>
        <dbReference type="PROSITE" id="PS50008"/>
    </source>
</evidence>
<dbReference type="GO" id="GO:0006629">
    <property type="term" value="P:lipid metabolic process"/>
    <property type="evidence" value="ECO:0007669"/>
    <property type="project" value="InterPro"/>
</dbReference>
<keyword evidence="7" id="KW-0472">Membrane</keyword>
<dbReference type="GO" id="GO:0035556">
    <property type="term" value="P:intracellular signal transduction"/>
    <property type="evidence" value="ECO:0007669"/>
    <property type="project" value="InterPro"/>
</dbReference>
<dbReference type="InterPro" id="IPR026579">
    <property type="entry name" value="FtsQ"/>
</dbReference>
<evidence type="ECO:0000256" key="7">
    <source>
        <dbReference type="ARBA" id="ARBA00023136"/>
    </source>
</evidence>
<evidence type="ECO:0000256" key="4">
    <source>
        <dbReference type="ARBA" id="ARBA00022618"/>
    </source>
</evidence>
<comment type="subcellular location">
    <subcellularLocation>
        <location evidence="1">Membrane</location>
    </subcellularLocation>
</comment>
<dbReference type="InterPro" id="IPR001711">
    <property type="entry name" value="PLipase_C_Pinositol-sp_Y"/>
</dbReference>